<reference evidence="1 2" key="1">
    <citation type="submission" date="2019-07" db="EMBL/GenBank/DDBJ databases">
        <title>Whole genome shotgun sequence of Chitinophaga cymbidii NBRC 109752.</title>
        <authorList>
            <person name="Hosoyama A."/>
            <person name="Uohara A."/>
            <person name="Ohji S."/>
            <person name="Ichikawa N."/>
        </authorList>
    </citation>
    <scope>NUCLEOTIDE SEQUENCE [LARGE SCALE GENOMIC DNA]</scope>
    <source>
        <strain evidence="1 2">NBRC 109752</strain>
    </source>
</reference>
<accession>A0A512RK04</accession>
<name>A0A512RK04_9BACT</name>
<protein>
    <submittedName>
        <fullName evidence="1">Uncharacterized protein</fullName>
    </submittedName>
</protein>
<evidence type="ECO:0000313" key="2">
    <source>
        <dbReference type="Proteomes" id="UP000321436"/>
    </source>
</evidence>
<proteinExistence type="predicted"/>
<dbReference type="OrthoDB" id="648073at2"/>
<evidence type="ECO:0000313" key="1">
    <source>
        <dbReference type="EMBL" id="GEP96020.1"/>
    </source>
</evidence>
<organism evidence="1 2">
    <name type="scientific">Chitinophaga cymbidii</name>
    <dbReference type="NCBI Taxonomy" id="1096750"/>
    <lineage>
        <taxon>Bacteria</taxon>
        <taxon>Pseudomonadati</taxon>
        <taxon>Bacteroidota</taxon>
        <taxon>Chitinophagia</taxon>
        <taxon>Chitinophagales</taxon>
        <taxon>Chitinophagaceae</taxon>
        <taxon>Chitinophaga</taxon>
    </lineage>
</organism>
<sequence length="246" mass="26302">MNVIAWRYHPEFRIRIQINGTDAGDDVIVKQSPSGADVFRNYGILTRPAPGGLVAFVRQHHNGVSWVPATPITLPVVFAFRLLLRNKPDFFDSGAQRFGSMIFYANNLNAAGAIDSNLAGNVVRLTAAAAVGNAERGALSTNVLSTSFDAGDYTALRAGKITAGAAVSYSINNPIAADQTTAGFDLSLAPKGAHIVRLEGGSPVEERVVFDQQAIGSDAAGIIEIYKDAWHIDPQPREYSINFLSS</sequence>
<dbReference type="EMBL" id="BKAU01000002">
    <property type="protein sequence ID" value="GEP96020.1"/>
    <property type="molecule type" value="Genomic_DNA"/>
</dbReference>
<keyword evidence="2" id="KW-1185">Reference proteome</keyword>
<dbReference type="RefSeq" id="WP_146861309.1">
    <property type="nucleotide sequence ID" value="NZ_BKAU01000002.1"/>
</dbReference>
<gene>
    <name evidence="1" type="ORF">CCY01nite_22800</name>
</gene>
<dbReference type="Proteomes" id="UP000321436">
    <property type="component" value="Unassembled WGS sequence"/>
</dbReference>
<dbReference type="AlphaFoldDB" id="A0A512RK04"/>
<comment type="caution">
    <text evidence="1">The sequence shown here is derived from an EMBL/GenBank/DDBJ whole genome shotgun (WGS) entry which is preliminary data.</text>
</comment>